<organism evidence="2 3">
    <name type="scientific">Albula goreensis</name>
    <dbReference type="NCBI Taxonomy" id="1534307"/>
    <lineage>
        <taxon>Eukaryota</taxon>
        <taxon>Metazoa</taxon>
        <taxon>Chordata</taxon>
        <taxon>Craniata</taxon>
        <taxon>Vertebrata</taxon>
        <taxon>Euteleostomi</taxon>
        <taxon>Actinopterygii</taxon>
        <taxon>Neopterygii</taxon>
        <taxon>Teleostei</taxon>
        <taxon>Albuliformes</taxon>
        <taxon>Albulidae</taxon>
        <taxon>Albula</taxon>
    </lineage>
</organism>
<accession>A0A8T3DA55</accession>
<sequence>MKLPGVSLPSTPVSFTRATPIQRHRYLVTPLALPVICPATVPLSINQWGPRLDPLHPPHLRRRTVSMETPAVHHLNHQRTLVMQQKEYCRFHQAWQRPFYGSRAEKEEYRKEVREALKRQMREKWEARKQRLANKAKELEYLQETDRQALSREREQISSRAKEMREYRDENKRLMEQCWRDRAVSRSLEMLRDRALLQYNPLNWSCTLK</sequence>
<dbReference type="EMBL" id="JAERUA010000012">
    <property type="protein sequence ID" value="KAI1893050.1"/>
    <property type="molecule type" value="Genomic_DNA"/>
</dbReference>
<keyword evidence="1" id="KW-0175">Coiled coil</keyword>
<dbReference type="Proteomes" id="UP000829720">
    <property type="component" value="Unassembled WGS sequence"/>
</dbReference>
<keyword evidence="3" id="KW-1185">Reference proteome</keyword>
<dbReference type="AlphaFoldDB" id="A0A8T3DA55"/>
<feature type="coiled-coil region" evidence="1">
    <location>
        <begin position="103"/>
        <end position="177"/>
    </location>
</feature>
<reference evidence="2" key="1">
    <citation type="submission" date="2021-01" db="EMBL/GenBank/DDBJ databases">
        <authorList>
            <person name="Zahm M."/>
            <person name="Roques C."/>
            <person name="Cabau C."/>
            <person name="Klopp C."/>
            <person name="Donnadieu C."/>
            <person name="Jouanno E."/>
            <person name="Lampietro C."/>
            <person name="Louis A."/>
            <person name="Herpin A."/>
            <person name="Echchiki A."/>
            <person name="Berthelot C."/>
            <person name="Parey E."/>
            <person name="Roest-Crollius H."/>
            <person name="Braasch I."/>
            <person name="Postlethwait J."/>
            <person name="Bobe J."/>
            <person name="Montfort J."/>
            <person name="Bouchez O."/>
            <person name="Begum T."/>
            <person name="Mejri S."/>
            <person name="Adams A."/>
            <person name="Chen W.-J."/>
            <person name="Guiguen Y."/>
        </authorList>
    </citation>
    <scope>NUCLEOTIDE SEQUENCE</scope>
    <source>
        <tissue evidence="2">Blood</tissue>
    </source>
</reference>
<evidence type="ECO:0000313" key="3">
    <source>
        <dbReference type="Proteomes" id="UP000829720"/>
    </source>
</evidence>
<dbReference type="OrthoDB" id="9992297at2759"/>
<proteinExistence type="predicted"/>
<protein>
    <submittedName>
        <fullName evidence="2">Uncharacterized protein</fullName>
    </submittedName>
</protein>
<evidence type="ECO:0000256" key="1">
    <source>
        <dbReference type="SAM" id="Coils"/>
    </source>
</evidence>
<gene>
    <name evidence="2" type="ORF">AGOR_G00139890</name>
</gene>
<name>A0A8T3DA55_9TELE</name>
<evidence type="ECO:0000313" key="2">
    <source>
        <dbReference type="EMBL" id="KAI1893050.1"/>
    </source>
</evidence>
<comment type="caution">
    <text evidence="2">The sequence shown here is derived from an EMBL/GenBank/DDBJ whole genome shotgun (WGS) entry which is preliminary data.</text>
</comment>